<dbReference type="RefSeq" id="WP_198443243.1">
    <property type="nucleotide sequence ID" value="NZ_CBCSHE010000018.1"/>
</dbReference>
<feature type="domain" description="BIG2" evidence="2">
    <location>
        <begin position="1406"/>
        <end position="1490"/>
    </location>
</feature>
<keyword evidence="4" id="KW-1185">Reference proteome</keyword>
<organism evidence="3 4">
    <name type="scientific">Treponema peruense</name>
    <dbReference type="NCBI Taxonomy" id="2787628"/>
    <lineage>
        <taxon>Bacteria</taxon>
        <taxon>Pseudomonadati</taxon>
        <taxon>Spirochaetota</taxon>
        <taxon>Spirochaetia</taxon>
        <taxon>Spirochaetales</taxon>
        <taxon>Treponemataceae</taxon>
        <taxon>Treponema</taxon>
    </lineage>
</organism>
<dbReference type="EMBL" id="CP064936">
    <property type="protein sequence ID" value="QQA01697.1"/>
    <property type="molecule type" value="Genomic_DNA"/>
</dbReference>
<evidence type="ECO:0000313" key="3">
    <source>
        <dbReference type="EMBL" id="QQA01697.1"/>
    </source>
</evidence>
<feature type="domain" description="BIG2" evidence="2">
    <location>
        <begin position="128"/>
        <end position="223"/>
    </location>
</feature>
<dbReference type="Proteomes" id="UP000595224">
    <property type="component" value="Chromosome"/>
</dbReference>
<dbReference type="Gene3D" id="2.60.40.1080">
    <property type="match status" value="4"/>
</dbReference>
<feature type="domain" description="BIG2" evidence="2">
    <location>
        <begin position="631"/>
        <end position="715"/>
    </location>
</feature>
<keyword evidence="1" id="KW-0732">Signal</keyword>
<dbReference type="KEGG" id="tper:IWA51_03540"/>
<dbReference type="SMART" id="SM00635">
    <property type="entry name" value="BID_2"/>
    <property type="match status" value="6"/>
</dbReference>
<gene>
    <name evidence="3" type="ORF">IWA51_03540</name>
</gene>
<feature type="chain" id="PRO_5033058318" description="BIG2 domain-containing protein" evidence="1">
    <location>
        <begin position="26"/>
        <end position="1963"/>
    </location>
</feature>
<evidence type="ECO:0000256" key="1">
    <source>
        <dbReference type="SAM" id="SignalP"/>
    </source>
</evidence>
<feature type="signal peptide" evidence="1">
    <location>
        <begin position="1"/>
        <end position="25"/>
    </location>
</feature>
<protein>
    <recommendedName>
        <fullName evidence="2">BIG2 domain-containing protein</fullName>
    </recommendedName>
</protein>
<evidence type="ECO:0000259" key="2">
    <source>
        <dbReference type="SMART" id="SM00635"/>
    </source>
</evidence>
<feature type="domain" description="BIG2" evidence="2">
    <location>
        <begin position="38"/>
        <end position="118"/>
    </location>
</feature>
<dbReference type="SUPFAM" id="SSF49373">
    <property type="entry name" value="Invasin/intimin cell-adhesion fragments"/>
    <property type="match status" value="1"/>
</dbReference>
<sequence>MKNYFKCFFAGFTALIILTSCSFFSESIEPTSENYDSKISAVRFSSTVLSVTVKESEYLKVNLTPSADQGKCNVRWEFDSEYISAKTDNFGAIITGKKSGTTYIKASCNGIVATCLISVISNGSEDTDNPYIYSNYSVVQLQPGNTTTVITSLYGGSISDMEDFTWEIKDPSIASIASSRNNCVITAIKPGSTQLVCHHPNAEYDYTFVIYVYTDKLTETYITTDYNVLTVNKNDTTSKMLTVDLVNPINAAYKNGFTWNYADEQSKSIISMSANLNNAEIVPIKNGIANIVVSHENSQYDLNIIVRVSTIVKNTYIEVSSSTVVVQGSDAPYSVFASIANYDGYADPEGFVWEVPESALSLAECSHTGNTLQIKGKKNGIFKVKVSHELSEYSRNILVILQNQIGSAIDSSMYITTDQNFIQTQVGRSPTTVNVRLIGGIDGEDNIGDDTTNFSWYIKGGRNNGIVEVQQVTGIVKDVKDLNSRSAVTSGESCLAQLVINPLSKGELTIVVTHPRCLYDTEIQVKVYSESALVNPKTITTDESLIRLLNGASKEVTATLRNQAEGEENNIEWSTADSSKVFVTPSKGQTTQIKACGTGSSQTYVTAHLDGAVSDKKILVLAADTEKELADMKGIFADSTYLRIAAGETKTISVEQFGLSSSDRVSWSVDKSSLCTVNGDSSSPYCTSATVQGLAEGKAFITASVGGSAPVAFEVTVLKAGESSDIFDENAGYLTTNQNAVVLENEGDSQELSVSGVNISAKDMLLYTNWTMTDLNAVAEESVFDLYGSPGSNVRLTANKPGKSTIKVSNKFSANSININAKCGELYEWNDDYIVYITTESDVINILNGESKTIGCSLVNTTSKGQFYWSVSEGQENIEIQGLTSGTCNIKALNPGQSIITVSNSLAGEITKEILVNVANSEEELKGFKYLTTTQNVVTVGEQSNVTVTVEIKNADSNILTGYSWRSTNESVASVVGSGNIAVVYGKAIGTAKIIVENYENCSYPLEIIVNTVDPIAASQDPYITCNNIVTCTVGGDAATIAAELVGGSSSDTTGFTWSIVDTSIATLYASNDSAQIKAVKEGVTQVILSHPKASVSRSILVICEPKITTNCYISVTESIIKMSPSGDPKTITATLVNGDADDVYDFKWWADSYDKINMNYTSNQCIIEPISSGTVTVHLSHPKAANQKDIVLYISNYTDFAFAQSHIELTTGSDFFINMEVPATGVDCDVSYRSSNGSLCTAWGNNSVCTLHPGSVGEGLTSESCVIYATLQTKGGVKQAEAQLLVSVTKKDETRPYIGLSPDSTSTIITLNKDEVRNLSAVVYGNTSDTNSAGLRWTINNGNGNFIEFTGKTVENDSTTSIGRDVQIRALNSGKTTITITHADENGLPINPMTVYVIVTGVSEPSVTLNFSKLPVYIGEDTQIIQATVLNDTGEELEWKVVNNSDPETEQDYFTFTSKGNKATIFAKKPGNATVYCTIPSNKSTAKCEVEIREAEKLNFFVYDDESNYEYKDGKLIDHREKYYLTTFQLYPGETKPVHWETVPASDKVTQWYKGDSSFFDMNQTGAGYFTEWTNPQTNETYRYPEGVGTIAITGKPTEGTAVLTATSASRQSDSISVTNSYNYLFTLDKSMISTTPKQVHDNEELLYVNYELRPACSKIIVTNYDAKKSWGKNLSMKEGTYSSYNAEEGQWVIDTHTITTETNSTGIVRGTLKFIANGEVNCRIGLKAVNENLISTGVTSVTSQEFGTQSLAIKSYYPKHTFTVSIKKQVPFINHTRYPDTEKYAKYSRYDASTNTIFLGDGEYISGDVSLNTSSEPYSEVDIVSVNFEQVTSSQIEDGLSFKQYQRVAGSSPGTSVNTHPFQLHHNHEYSIYSYLPAGSSTWEHITNGMANMYNLKIEGDKYIEVRNETIKETTYVGKLVVTYVDYAGQSNKATFNIPVYVQVRNCPCADDGSYYKAYKQ</sequence>
<reference evidence="3 4" key="1">
    <citation type="submission" date="2020-11" db="EMBL/GenBank/DDBJ databases">
        <title>Treponema Peruensis nv. sp., first commensal Treponema isolated from human feces.</title>
        <authorList>
            <person name="Belkhou C."/>
            <person name="Raes J."/>
        </authorList>
    </citation>
    <scope>NUCLEOTIDE SEQUENCE [LARGE SCALE GENOMIC DNA]</scope>
    <source>
        <strain evidence="3 4">RCC2812</strain>
    </source>
</reference>
<proteinExistence type="predicted"/>
<dbReference type="PROSITE" id="PS51257">
    <property type="entry name" value="PROKAR_LIPOPROTEIN"/>
    <property type="match status" value="1"/>
</dbReference>
<dbReference type="InterPro" id="IPR008964">
    <property type="entry name" value="Invasin/intimin_cell_adhesion"/>
</dbReference>
<feature type="domain" description="BIG2" evidence="2">
    <location>
        <begin position="533"/>
        <end position="619"/>
    </location>
</feature>
<dbReference type="InterPro" id="IPR003343">
    <property type="entry name" value="Big_2"/>
</dbReference>
<accession>A0A7T3RES4</accession>
<feature type="domain" description="BIG2" evidence="2">
    <location>
        <begin position="927"/>
        <end position="1020"/>
    </location>
</feature>
<evidence type="ECO:0000313" key="4">
    <source>
        <dbReference type="Proteomes" id="UP000595224"/>
    </source>
</evidence>
<name>A0A7T3RES4_9SPIR</name>